<accession>A0A2M7VX20</accession>
<protein>
    <submittedName>
        <fullName evidence="2">Uncharacterized protein</fullName>
    </submittedName>
</protein>
<gene>
    <name evidence="2" type="ORF">COX68_03655</name>
</gene>
<name>A0A2M7VX20_9BACT</name>
<feature type="chain" id="PRO_5014630653" evidence="1">
    <location>
        <begin position="29"/>
        <end position="1168"/>
    </location>
</feature>
<feature type="signal peptide" evidence="1">
    <location>
        <begin position="1"/>
        <end position="28"/>
    </location>
</feature>
<keyword evidence="1" id="KW-0732">Signal</keyword>
<dbReference type="Proteomes" id="UP000228743">
    <property type="component" value="Unassembled WGS sequence"/>
</dbReference>
<reference evidence="3" key="1">
    <citation type="submission" date="2017-09" db="EMBL/GenBank/DDBJ databases">
        <title>Depth-based differentiation of microbial function through sediment-hosted aquifers and enrichment of novel symbionts in the deep terrestrial subsurface.</title>
        <authorList>
            <person name="Probst A.J."/>
            <person name="Ladd B."/>
            <person name="Jarett J.K."/>
            <person name="Geller-Mcgrath D.E."/>
            <person name="Sieber C.M.K."/>
            <person name="Emerson J.B."/>
            <person name="Anantharaman K."/>
            <person name="Thomas B.C."/>
            <person name="Malmstrom R."/>
            <person name="Stieglmeier M."/>
            <person name="Klingl A."/>
            <person name="Woyke T."/>
            <person name="Ryan C.M."/>
            <person name="Banfield J.F."/>
        </authorList>
    </citation>
    <scope>NUCLEOTIDE SEQUENCE [LARGE SCALE GENOMIC DNA]</scope>
</reference>
<proteinExistence type="predicted"/>
<evidence type="ECO:0000313" key="2">
    <source>
        <dbReference type="EMBL" id="PJA08905.1"/>
    </source>
</evidence>
<organism evidence="2 3">
    <name type="scientific">Candidatus Falkowbacteria bacterium CG_4_10_14_0_2_um_filter_41_15</name>
    <dbReference type="NCBI Taxonomy" id="1974554"/>
    <lineage>
        <taxon>Bacteria</taxon>
        <taxon>Candidatus Falkowiibacteriota</taxon>
    </lineage>
</organism>
<dbReference type="EMBL" id="PFPX01000099">
    <property type="protein sequence ID" value="PJA08905.1"/>
    <property type="molecule type" value="Genomic_DNA"/>
</dbReference>
<evidence type="ECO:0000313" key="3">
    <source>
        <dbReference type="Proteomes" id="UP000228743"/>
    </source>
</evidence>
<evidence type="ECO:0000256" key="1">
    <source>
        <dbReference type="SAM" id="SignalP"/>
    </source>
</evidence>
<comment type="caution">
    <text evidence="2">The sequence shown here is derived from an EMBL/GenBank/DDBJ whole genome shotgun (WGS) entry which is preliminary data.</text>
</comment>
<sequence>MKNLRKFFAVSVMALTIFTMTGISPVKASAQAGDLIKKDGLSTVYYLGADGKRYVFPHESVYFSWYKDFSSVVTVSATELSSYPLAANVVMRAGTKLVKIISDPSVYAVEANGVLRKIQSESDAIALYGALWAKRVIDVADSFFTNYVIGTPLTSGQTPAGSLVKVAGDPAVYYFDGTSYRNIANEAAFNANRFDFANVITISAIGTVGAAITGAESALIKPAQTVSTGPVITGSSLMVSLSSATPIGTSIPNNGARIPFTKVNLSAANDGAITVSSITVKRIGLSSYSNIDQVWAEKAGVIVAAKKSMNSSDESILTFVSALTVPAGETVTLDIIASLKNSGSGNIGLGIASAAMVSATSATVTGSFPVNGNLMSLTSYQVVNLYLSSTSTAAITVKVGDEKVELAKVGLDFNTYNNGVAKDVTLKSIMLKNNGVEDLSTAAMNLYLEYNGAKVSESTVVNGRFVTFNFPAAGFDMLKDDGAKTFYVKGDIVSKQNTATNSFNFVLYKSTDIVAYEKSTGFGGNVYLTSSSNTSADAAVISNVVIDAGAFSVSKKVTSPSDTTIIKGSDNVILLANVRADEAMTADGLNLLYGSTLTNAATVDQFENVRVYVNGVLLDSFDPAATSSSLISKAINSTVSLNKGDNEIKVMVKAKSSAAASSAFMAKLDSTIFTGMNGEYVSSGNAIAAPSGTATGAIFTVQGATLTTVRSDGYANGKIIVRGATDVSLGKFTVKATNDNVTITSIALGANLGTTSATSISDMKIFVDGVQKGSTVDFGSTGATFSSLNVPLAKDATMIIELKGSFDSAAAAAATGFGTVMTINSQDSRGTSITSGNTATTAIFAIATQGTLDFVINGDTPAAGLLATNASEHEVAQFKLTAINDSANLTEVTLGNYASGTLATTTDPRIASVRLYSAGLLVDSFVPVNGVGTFTITNDKIVVAANTNKIISVKVVLNDINNDASSTDKHLLVRVTDYKFKSSAGSLTDSGTVAVNANNFLIRKTIPTVDLLALPDTTLNAGNKVVSKFTVHADANGDVTLNSVVLTYSTTTNAGLATLAANSVKVNGVTKTASSTVANTGTGVGTITLALGTDEVISAGTTKTFEILATVSVSGSGSESITTKISEPATYLAADIFKWSDGASISVPTWSNGHRVPGLETNTQVISK</sequence>
<dbReference type="AlphaFoldDB" id="A0A2M7VX20"/>